<feature type="region of interest" description="Disordered" evidence="1">
    <location>
        <begin position="191"/>
        <end position="212"/>
    </location>
</feature>
<feature type="region of interest" description="Disordered" evidence="1">
    <location>
        <begin position="225"/>
        <end position="251"/>
    </location>
</feature>
<protein>
    <submittedName>
        <fullName evidence="2">Uncharacterized protein</fullName>
    </submittedName>
</protein>
<comment type="caution">
    <text evidence="2">The sequence shown here is derived from an EMBL/GenBank/DDBJ whole genome shotgun (WGS) entry which is preliminary data.</text>
</comment>
<name>A0A426X1B9_ENSVE</name>
<evidence type="ECO:0000256" key="1">
    <source>
        <dbReference type="SAM" id="MobiDB-lite"/>
    </source>
</evidence>
<feature type="compositionally biased region" description="Basic and acidic residues" evidence="1">
    <location>
        <begin position="236"/>
        <end position="251"/>
    </location>
</feature>
<evidence type="ECO:0000313" key="2">
    <source>
        <dbReference type="EMBL" id="RRT33263.1"/>
    </source>
</evidence>
<dbReference type="Proteomes" id="UP000287651">
    <property type="component" value="Unassembled WGS sequence"/>
</dbReference>
<feature type="compositionally biased region" description="Low complexity" evidence="1">
    <location>
        <begin position="273"/>
        <end position="283"/>
    </location>
</feature>
<feature type="region of interest" description="Disordered" evidence="1">
    <location>
        <begin position="272"/>
        <end position="299"/>
    </location>
</feature>
<evidence type="ECO:0000313" key="3">
    <source>
        <dbReference type="Proteomes" id="UP000287651"/>
    </source>
</evidence>
<gene>
    <name evidence="2" type="ORF">B296_00047171</name>
</gene>
<dbReference type="AlphaFoldDB" id="A0A426X1B9"/>
<organism evidence="2 3">
    <name type="scientific">Ensete ventricosum</name>
    <name type="common">Abyssinian banana</name>
    <name type="synonym">Musa ensete</name>
    <dbReference type="NCBI Taxonomy" id="4639"/>
    <lineage>
        <taxon>Eukaryota</taxon>
        <taxon>Viridiplantae</taxon>
        <taxon>Streptophyta</taxon>
        <taxon>Embryophyta</taxon>
        <taxon>Tracheophyta</taxon>
        <taxon>Spermatophyta</taxon>
        <taxon>Magnoliopsida</taxon>
        <taxon>Liliopsida</taxon>
        <taxon>Zingiberales</taxon>
        <taxon>Musaceae</taxon>
        <taxon>Ensete</taxon>
    </lineage>
</organism>
<proteinExistence type="predicted"/>
<dbReference type="AntiFam" id="ANF00226">
    <property type="entry name" value="Shadow ORF (opposite pknB)"/>
</dbReference>
<feature type="region of interest" description="Disordered" evidence="1">
    <location>
        <begin position="1"/>
        <end position="74"/>
    </location>
</feature>
<reference evidence="2 3" key="1">
    <citation type="journal article" date="2014" name="Agronomy (Basel)">
        <title>A Draft Genome Sequence for Ensete ventricosum, the Drought-Tolerant Tree Against Hunger.</title>
        <authorList>
            <person name="Harrison J."/>
            <person name="Moore K.A."/>
            <person name="Paszkiewicz K."/>
            <person name="Jones T."/>
            <person name="Grant M."/>
            <person name="Ambacheew D."/>
            <person name="Muzemil S."/>
            <person name="Studholme D.J."/>
        </authorList>
    </citation>
    <scope>NUCLEOTIDE SEQUENCE [LARGE SCALE GENOMIC DNA]</scope>
</reference>
<feature type="compositionally biased region" description="Basic and acidic residues" evidence="1">
    <location>
        <begin position="44"/>
        <end position="54"/>
    </location>
</feature>
<sequence>MEELLRRPPLQRIPPQAPAQEVPSLLGDPARELGHVGGEGDLVESAKDVRDKRPWGSSGGHLDDGASQGPDISWRALLSPPRDLRRHEHWRAPHASPLVLVLLLWAPRAPEVRNLGPPTGADQHVLALQIAMDDAVGMQVGQPAEDVACVGSDGELVKPPALLLDLVRQRAPGSVLHEKIIAATGSWSLGRDSSDDLTAKTSPEDTDVASETVAEVPRPIIRPRRHPLSPILRTPTQERERKEMDDSVRGEVADIRSNEECVLCDLSKSTLLRGGRPRSPGSGTQSATSDSVGTHDSRFPVARCETGGWKSQRTRWLFARAPNPRAVDF</sequence>
<dbReference type="EMBL" id="AMZH03029484">
    <property type="protein sequence ID" value="RRT33263.1"/>
    <property type="molecule type" value="Genomic_DNA"/>
</dbReference>
<accession>A0A426X1B9</accession>